<dbReference type="PROSITE" id="PS50075">
    <property type="entry name" value="CARRIER"/>
    <property type="match status" value="1"/>
</dbReference>
<evidence type="ECO:0000313" key="5">
    <source>
        <dbReference type="Proteomes" id="UP000606396"/>
    </source>
</evidence>
<dbReference type="Pfam" id="PF00550">
    <property type="entry name" value="PP-binding"/>
    <property type="match status" value="1"/>
</dbReference>
<gene>
    <name evidence="4" type="ORF">H6G94_28530</name>
</gene>
<proteinExistence type="predicted"/>
<reference evidence="4 5" key="1">
    <citation type="journal article" date="2020" name="ISME J.">
        <title>Comparative genomics reveals insights into cyanobacterial evolution and habitat adaptation.</title>
        <authorList>
            <person name="Chen M.Y."/>
            <person name="Teng W.K."/>
            <person name="Zhao L."/>
            <person name="Hu C.X."/>
            <person name="Zhou Y.K."/>
            <person name="Han B.P."/>
            <person name="Song L.R."/>
            <person name="Shu W.S."/>
        </authorList>
    </citation>
    <scope>NUCLEOTIDE SEQUENCE [LARGE SCALE GENOMIC DNA]</scope>
    <source>
        <strain evidence="4 5">FACHB-252</strain>
    </source>
</reference>
<keyword evidence="1" id="KW-0596">Phosphopantetheine</keyword>
<organism evidence="4 5">
    <name type="scientific">Nostoc punctiforme FACHB-252</name>
    <dbReference type="NCBI Taxonomy" id="1357509"/>
    <lineage>
        <taxon>Bacteria</taxon>
        <taxon>Bacillati</taxon>
        <taxon>Cyanobacteriota</taxon>
        <taxon>Cyanophyceae</taxon>
        <taxon>Nostocales</taxon>
        <taxon>Nostocaceae</taxon>
        <taxon>Nostoc</taxon>
    </lineage>
</organism>
<evidence type="ECO:0000256" key="1">
    <source>
        <dbReference type="ARBA" id="ARBA00022450"/>
    </source>
</evidence>
<dbReference type="Gene3D" id="1.10.1200.10">
    <property type="entry name" value="ACP-like"/>
    <property type="match status" value="1"/>
</dbReference>
<dbReference type="InterPro" id="IPR009081">
    <property type="entry name" value="PP-bd_ACP"/>
</dbReference>
<dbReference type="Proteomes" id="UP000606396">
    <property type="component" value="Unassembled WGS sequence"/>
</dbReference>
<comment type="caution">
    <text evidence="4">The sequence shown here is derived from an EMBL/GenBank/DDBJ whole genome shotgun (WGS) entry which is preliminary data.</text>
</comment>
<evidence type="ECO:0000259" key="3">
    <source>
        <dbReference type="PROSITE" id="PS50075"/>
    </source>
</evidence>
<dbReference type="RefSeq" id="WP_190951928.1">
    <property type="nucleotide sequence ID" value="NZ_JACJTC010000024.1"/>
</dbReference>
<dbReference type="EMBL" id="JACJTC010000024">
    <property type="protein sequence ID" value="MBD2615152.1"/>
    <property type="molecule type" value="Genomic_DNA"/>
</dbReference>
<keyword evidence="5" id="KW-1185">Reference proteome</keyword>
<protein>
    <submittedName>
        <fullName evidence="4">Acyl carrier protein</fullName>
    </submittedName>
</protein>
<keyword evidence="2" id="KW-0597">Phosphoprotein</keyword>
<accession>A0ABR8HH79</accession>
<sequence>MVAINEKPTQIQAVSFDEFCHAVAQRLNIDVNKLRPDAYWVDDVGISSVDIVKIVMLIRQKFHVKISTTQAGRIKTVENAYHLLESGLNNK</sequence>
<dbReference type="PROSITE" id="PS00012">
    <property type="entry name" value="PHOSPHOPANTETHEINE"/>
    <property type="match status" value="1"/>
</dbReference>
<feature type="domain" description="Carrier" evidence="3">
    <location>
        <begin position="10"/>
        <end position="88"/>
    </location>
</feature>
<dbReference type="InterPro" id="IPR036736">
    <property type="entry name" value="ACP-like_sf"/>
</dbReference>
<evidence type="ECO:0000313" key="4">
    <source>
        <dbReference type="EMBL" id="MBD2615152.1"/>
    </source>
</evidence>
<evidence type="ECO:0000256" key="2">
    <source>
        <dbReference type="ARBA" id="ARBA00022553"/>
    </source>
</evidence>
<name>A0ABR8HH79_NOSPU</name>
<dbReference type="SUPFAM" id="SSF47336">
    <property type="entry name" value="ACP-like"/>
    <property type="match status" value="1"/>
</dbReference>
<dbReference type="InterPro" id="IPR006162">
    <property type="entry name" value="Ppantetheine_attach_site"/>
</dbReference>